<dbReference type="RefSeq" id="WP_073709938.1">
    <property type="nucleotide sequence ID" value="NZ_MRWQ01000001.1"/>
</dbReference>
<dbReference type="Proteomes" id="UP000186524">
    <property type="component" value="Unassembled WGS sequence"/>
</dbReference>
<comment type="caution">
    <text evidence="1">The sequence shown here is derived from an EMBL/GenBank/DDBJ whole genome shotgun (WGS) entry which is preliminary data.</text>
</comment>
<dbReference type="InterPro" id="IPR058600">
    <property type="entry name" value="YhjD-like"/>
</dbReference>
<keyword evidence="2" id="KW-1185">Reference proteome</keyword>
<accession>A0A1Q5P6M7</accession>
<evidence type="ECO:0000313" key="1">
    <source>
        <dbReference type="EMBL" id="OKL37925.1"/>
    </source>
</evidence>
<dbReference type="AlphaFoldDB" id="A0A1Q5P6M7"/>
<dbReference type="OrthoDB" id="2969301at2"/>
<protein>
    <submittedName>
        <fullName evidence="1">Uncharacterized protein</fullName>
    </submittedName>
</protein>
<dbReference type="Pfam" id="PF26325">
    <property type="entry name" value="YhjD"/>
    <property type="match status" value="1"/>
</dbReference>
<dbReference type="EMBL" id="MRWQ01000001">
    <property type="protein sequence ID" value="OKL37925.1"/>
    <property type="molecule type" value="Genomic_DNA"/>
</dbReference>
<name>A0A1Q5P6M7_9BACI</name>
<proteinExistence type="predicted"/>
<sequence>MAAITDEDRKIVYNYIIHNLTIRLLQSELKENEKSTIKMKRVYLSANQYQESQALKQLKELRKEMSTRGLRIVGEHTLDNDMTEFRYLCRGVPLTIHFEDKELYKLIEENRFELLR</sequence>
<gene>
    <name evidence="1" type="ORF">BLL40_00380</name>
</gene>
<organism evidence="1 2">
    <name type="scientific">Domibacillus mangrovi</name>
    <dbReference type="NCBI Taxonomy" id="1714354"/>
    <lineage>
        <taxon>Bacteria</taxon>
        <taxon>Bacillati</taxon>
        <taxon>Bacillota</taxon>
        <taxon>Bacilli</taxon>
        <taxon>Bacillales</taxon>
        <taxon>Bacillaceae</taxon>
        <taxon>Domibacillus</taxon>
    </lineage>
</organism>
<evidence type="ECO:0000313" key="2">
    <source>
        <dbReference type="Proteomes" id="UP000186524"/>
    </source>
</evidence>
<reference evidence="1 2" key="1">
    <citation type="submission" date="2016-12" db="EMBL/GenBank/DDBJ databases">
        <title>Domibacillus sp. SAOS 44 whole genome sequencing.</title>
        <authorList>
            <person name="Verma A."/>
            <person name="Krishnamurthi S."/>
        </authorList>
    </citation>
    <scope>NUCLEOTIDE SEQUENCE [LARGE SCALE GENOMIC DNA]</scope>
    <source>
        <strain evidence="1 2">SAOS 44</strain>
    </source>
</reference>